<organism evidence="6 7">
    <name type="scientific">Rheinheimera maricola</name>
    <dbReference type="NCBI Taxonomy" id="2793282"/>
    <lineage>
        <taxon>Bacteria</taxon>
        <taxon>Pseudomonadati</taxon>
        <taxon>Pseudomonadota</taxon>
        <taxon>Gammaproteobacteria</taxon>
        <taxon>Chromatiales</taxon>
        <taxon>Chromatiaceae</taxon>
        <taxon>Rheinheimera</taxon>
    </lineage>
</organism>
<sequence length="90" mass="9791">MEAEAIKQALHDKGFTFAMIGEALSINSNVVSGVCYRRTTSKQVAEAVAKALGKPVTDVFPDVESYQRARLPRGRDRAAKQAELLQLLAS</sequence>
<protein>
    <submittedName>
        <fullName evidence="6">Helix-turn-helix domain-containing protein</fullName>
    </submittedName>
</protein>
<evidence type="ECO:0000256" key="1">
    <source>
        <dbReference type="ARBA" id="ARBA00006157"/>
    </source>
</evidence>
<comment type="similarity">
    <text evidence="1">Belongs to the ner transcriptional regulatory family.</text>
</comment>
<feature type="domain" description="Ner winged helix-turn-helix DNA-binding" evidence="5">
    <location>
        <begin position="2"/>
        <end position="62"/>
    </location>
</feature>
<dbReference type="InterPro" id="IPR010982">
    <property type="entry name" value="Lambda_DNA-bd_dom_sf"/>
</dbReference>
<proteinExistence type="inferred from homology"/>
<reference evidence="6 7" key="1">
    <citation type="submission" date="2020-12" db="EMBL/GenBank/DDBJ databases">
        <authorList>
            <person name="Ruan W."/>
            <person name="Khan S.A."/>
            <person name="Jeon C.O."/>
        </authorList>
    </citation>
    <scope>NUCLEOTIDE SEQUENCE [LARGE SCALE GENOMIC DNA]</scope>
    <source>
        <strain evidence="6 7">MA-13</strain>
    </source>
</reference>
<dbReference type="EMBL" id="JAERPS020000003">
    <property type="protein sequence ID" value="MBZ9612166.1"/>
    <property type="molecule type" value="Genomic_DNA"/>
</dbReference>
<dbReference type="Gene3D" id="1.10.260.40">
    <property type="entry name" value="lambda repressor-like DNA-binding domains"/>
    <property type="match status" value="1"/>
</dbReference>
<dbReference type="Pfam" id="PF13693">
    <property type="entry name" value="HTH_35"/>
    <property type="match status" value="1"/>
</dbReference>
<dbReference type="Proteomes" id="UP000663814">
    <property type="component" value="Unassembled WGS sequence"/>
</dbReference>
<name>A0ABS7X9F2_9GAMM</name>
<evidence type="ECO:0000259" key="5">
    <source>
        <dbReference type="Pfam" id="PF13693"/>
    </source>
</evidence>
<evidence type="ECO:0000313" key="7">
    <source>
        <dbReference type="Proteomes" id="UP000663814"/>
    </source>
</evidence>
<keyword evidence="2" id="KW-0805">Transcription regulation</keyword>
<dbReference type="RefSeq" id="WP_205310830.1">
    <property type="nucleotide sequence ID" value="NZ_JAERPS020000003.1"/>
</dbReference>
<dbReference type="InterPro" id="IPR038722">
    <property type="entry name" value="Ner_HTH_dom"/>
</dbReference>
<evidence type="ECO:0000256" key="2">
    <source>
        <dbReference type="ARBA" id="ARBA00023015"/>
    </source>
</evidence>
<reference evidence="6 7" key="2">
    <citation type="submission" date="2021-08" db="EMBL/GenBank/DDBJ databases">
        <title>Rheinheimera aquimaris sp. nov., isolated from seawater of the East Sea in Korea.</title>
        <authorList>
            <person name="Kim K.H."/>
            <person name="Wenting R."/>
            <person name="Kim K.R."/>
            <person name="Jeon C.O."/>
        </authorList>
    </citation>
    <scope>NUCLEOTIDE SEQUENCE [LARGE SCALE GENOMIC DNA]</scope>
    <source>
        <strain evidence="6 7">MA-13</strain>
    </source>
</reference>
<evidence type="ECO:0000313" key="6">
    <source>
        <dbReference type="EMBL" id="MBZ9612166.1"/>
    </source>
</evidence>
<evidence type="ECO:0000256" key="4">
    <source>
        <dbReference type="ARBA" id="ARBA00023163"/>
    </source>
</evidence>
<evidence type="ECO:0000256" key="3">
    <source>
        <dbReference type="ARBA" id="ARBA00023125"/>
    </source>
</evidence>
<comment type="caution">
    <text evidence="6">The sequence shown here is derived from an EMBL/GenBank/DDBJ whole genome shotgun (WGS) entry which is preliminary data.</text>
</comment>
<keyword evidence="4" id="KW-0804">Transcription</keyword>
<keyword evidence="3" id="KW-0238">DNA-binding</keyword>
<keyword evidence="7" id="KW-1185">Reference proteome</keyword>
<accession>A0ABS7X9F2</accession>
<dbReference type="SUPFAM" id="SSF47413">
    <property type="entry name" value="lambda repressor-like DNA-binding domains"/>
    <property type="match status" value="1"/>
</dbReference>
<gene>
    <name evidence="6" type="ORF">I4W93_011230</name>
</gene>